<dbReference type="Pfam" id="PF13537">
    <property type="entry name" value="GATase_7"/>
    <property type="match status" value="1"/>
</dbReference>
<dbReference type="NCBIfam" id="TIGR01536">
    <property type="entry name" value="asn_synth_AEB"/>
    <property type="match status" value="1"/>
</dbReference>
<dbReference type="InterPro" id="IPR017932">
    <property type="entry name" value="GATase_2_dom"/>
</dbReference>
<name>A0ABU3CG56_9FLAO</name>
<comment type="pathway">
    <text evidence="1">Amino-acid biosynthesis; L-asparagine biosynthesis; L-asparagine from L-aspartate (L-Gln route): step 1/1.</text>
</comment>
<accession>A0ABU3CG56</accession>
<keyword evidence="10" id="KW-1185">Reference proteome</keyword>
<dbReference type="EC" id="6.3.5.4" evidence="3"/>
<dbReference type="CDD" id="cd00712">
    <property type="entry name" value="AsnB"/>
    <property type="match status" value="1"/>
</dbReference>
<dbReference type="Gene3D" id="3.60.20.10">
    <property type="entry name" value="Glutamine Phosphoribosylpyrophosphate, subunit 1, domain 1"/>
    <property type="match status" value="1"/>
</dbReference>
<proteinExistence type="inferred from homology"/>
<dbReference type="InterPro" id="IPR014729">
    <property type="entry name" value="Rossmann-like_a/b/a_fold"/>
</dbReference>
<evidence type="ECO:0000256" key="1">
    <source>
        <dbReference type="ARBA" id="ARBA00005187"/>
    </source>
</evidence>
<dbReference type="Gene3D" id="3.40.50.620">
    <property type="entry name" value="HUPs"/>
    <property type="match status" value="1"/>
</dbReference>
<dbReference type="Pfam" id="PF00733">
    <property type="entry name" value="Asn_synthase"/>
    <property type="match status" value="1"/>
</dbReference>
<dbReference type="SUPFAM" id="SSF56235">
    <property type="entry name" value="N-terminal nucleophile aminohydrolases (Ntn hydrolases)"/>
    <property type="match status" value="1"/>
</dbReference>
<protein>
    <recommendedName>
        <fullName evidence="3">asparagine synthase (glutamine-hydrolyzing)</fullName>
        <ecNumber evidence="3">6.3.5.4</ecNumber>
    </recommendedName>
</protein>
<evidence type="ECO:0000259" key="8">
    <source>
        <dbReference type="PROSITE" id="PS51278"/>
    </source>
</evidence>
<dbReference type="Proteomes" id="UP001245285">
    <property type="component" value="Unassembled WGS sequence"/>
</dbReference>
<comment type="catalytic activity">
    <reaction evidence="7">
        <text>L-aspartate + L-glutamine + ATP + H2O = L-asparagine + L-glutamate + AMP + diphosphate + H(+)</text>
        <dbReference type="Rhea" id="RHEA:12228"/>
        <dbReference type="ChEBI" id="CHEBI:15377"/>
        <dbReference type="ChEBI" id="CHEBI:15378"/>
        <dbReference type="ChEBI" id="CHEBI:29985"/>
        <dbReference type="ChEBI" id="CHEBI:29991"/>
        <dbReference type="ChEBI" id="CHEBI:30616"/>
        <dbReference type="ChEBI" id="CHEBI:33019"/>
        <dbReference type="ChEBI" id="CHEBI:58048"/>
        <dbReference type="ChEBI" id="CHEBI:58359"/>
        <dbReference type="ChEBI" id="CHEBI:456215"/>
        <dbReference type="EC" id="6.3.5.4"/>
    </reaction>
</comment>
<evidence type="ECO:0000256" key="5">
    <source>
        <dbReference type="ARBA" id="ARBA00022840"/>
    </source>
</evidence>
<evidence type="ECO:0000256" key="2">
    <source>
        <dbReference type="ARBA" id="ARBA00005752"/>
    </source>
</evidence>
<evidence type="ECO:0000313" key="10">
    <source>
        <dbReference type="Proteomes" id="UP001245285"/>
    </source>
</evidence>
<evidence type="ECO:0000256" key="4">
    <source>
        <dbReference type="ARBA" id="ARBA00022741"/>
    </source>
</evidence>
<dbReference type="InterPro" id="IPR006426">
    <property type="entry name" value="Asn_synth_AEB"/>
</dbReference>
<dbReference type="EMBL" id="JAVRHO010000002">
    <property type="protein sequence ID" value="MDT0645335.1"/>
    <property type="molecule type" value="Genomic_DNA"/>
</dbReference>
<dbReference type="CDD" id="cd01991">
    <property type="entry name" value="Asn_synthase_B_C"/>
    <property type="match status" value="1"/>
</dbReference>
<dbReference type="PIRSF" id="PIRSF001589">
    <property type="entry name" value="Asn_synthetase_glu-h"/>
    <property type="match status" value="1"/>
</dbReference>
<dbReference type="PANTHER" id="PTHR43284:SF1">
    <property type="entry name" value="ASPARAGINE SYNTHETASE"/>
    <property type="match status" value="1"/>
</dbReference>
<evidence type="ECO:0000256" key="3">
    <source>
        <dbReference type="ARBA" id="ARBA00012737"/>
    </source>
</evidence>
<keyword evidence="5" id="KW-0067">ATP-binding</keyword>
<dbReference type="RefSeq" id="WP_311493484.1">
    <property type="nucleotide sequence ID" value="NZ_JAVRHO010000002.1"/>
</dbReference>
<dbReference type="PANTHER" id="PTHR43284">
    <property type="entry name" value="ASPARAGINE SYNTHETASE (GLUTAMINE-HYDROLYZING)"/>
    <property type="match status" value="1"/>
</dbReference>
<gene>
    <name evidence="9" type="primary">asnB</name>
    <name evidence="9" type="ORF">RM545_01420</name>
</gene>
<keyword evidence="9" id="KW-0436">Ligase</keyword>
<dbReference type="InterPro" id="IPR029055">
    <property type="entry name" value="Ntn_hydrolases_N"/>
</dbReference>
<sequence length="568" mass="65651">MCGIAGIIGESANETKLHFMLKKQSHRGPDHTGFYFDNGFAAIGHNRLSIIDLSPAANEPFRDSSGRYYLTFNGEIYNYKELRDELKNHYNFTTSSDTEVLLAAYLQWGKKCLHRFSGMFAFAIWDTVKKKLFAARDRFGVKPFYYTEDSGSFYFSSEIKSLCEATDNSAPNEKVWANYFCYGSYGMPDETFYKKIQQLPGGYFLEFSNGKLTMRKWYDFVAAVKSSPNRLKFEEAKEGYLELLKDSISLRFRADVPLAFNISGGVDSSLLLALVNQFEDKRQINAYTFYTGNKNYDELPWVQQMINSTNNPLKKIKFSATDVADSFRHINIYQDEPFGGIPTLAYAAIFKHAHKDGIKVLLDGQGMDEQWAGYDYYFNQNIKSTIQGTGGKSPFRPKALSKIFAEFAAKPEYLEPFDNELQNMQYRDLFYTKIPRTLRFNDRISMAYGTELREPFLDHRLVEFAFAQPPDFKIKNGVGKYMLRELLKPMVSKGISYAPKRPLQTPQREWLADELKSLVEDYLKKLEKSQYSAWFDHKEIQKEWKKYLAGDNQSGFHVWQWVNAAALL</sequence>
<evidence type="ECO:0000313" key="9">
    <source>
        <dbReference type="EMBL" id="MDT0645335.1"/>
    </source>
</evidence>
<comment type="caution">
    <text evidence="9">The sequence shown here is derived from an EMBL/GenBank/DDBJ whole genome shotgun (WGS) entry which is preliminary data.</text>
</comment>
<dbReference type="SUPFAM" id="SSF52402">
    <property type="entry name" value="Adenine nucleotide alpha hydrolases-like"/>
    <property type="match status" value="1"/>
</dbReference>
<evidence type="ECO:0000256" key="7">
    <source>
        <dbReference type="ARBA" id="ARBA00048741"/>
    </source>
</evidence>
<dbReference type="InterPro" id="IPR033738">
    <property type="entry name" value="AsnB_N"/>
</dbReference>
<dbReference type="InterPro" id="IPR051786">
    <property type="entry name" value="ASN_synthetase/amidase"/>
</dbReference>
<evidence type="ECO:0000256" key="6">
    <source>
        <dbReference type="ARBA" id="ARBA00022962"/>
    </source>
</evidence>
<comment type="similarity">
    <text evidence="2">Belongs to the asparagine synthetase family.</text>
</comment>
<dbReference type="InterPro" id="IPR001962">
    <property type="entry name" value="Asn_synthase"/>
</dbReference>
<keyword evidence="4" id="KW-0547">Nucleotide-binding</keyword>
<dbReference type="GO" id="GO:0004066">
    <property type="term" value="F:asparagine synthase (glutamine-hydrolyzing) activity"/>
    <property type="evidence" value="ECO:0007669"/>
    <property type="project" value="UniProtKB-EC"/>
</dbReference>
<organism evidence="9 10">
    <name type="scientific">Autumnicola lenta</name>
    <dbReference type="NCBI Taxonomy" id="3075593"/>
    <lineage>
        <taxon>Bacteria</taxon>
        <taxon>Pseudomonadati</taxon>
        <taxon>Bacteroidota</taxon>
        <taxon>Flavobacteriia</taxon>
        <taxon>Flavobacteriales</taxon>
        <taxon>Flavobacteriaceae</taxon>
        <taxon>Autumnicola</taxon>
    </lineage>
</organism>
<keyword evidence="6" id="KW-0315">Glutamine amidotransferase</keyword>
<reference evidence="9 10" key="1">
    <citation type="submission" date="2023-09" db="EMBL/GenBank/DDBJ databases">
        <authorList>
            <person name="Rey-Velasco X."/>
        </authorList>
    </citation>
    <scope>NUCLEOTIDE SEQUENCE [LARGE SCALE GENOMIC DNA]</scope>
    <source>
        <strain evidence="9 10">F260</strain>
    </source>
</reference>
<feature type="domain" description="Glutamine amidotransferase type-2" evidence="8">
    <location>
        <begin position="2"/>
        <end position="210"/>
    </location>
</feature>
<dbReference type="PROSITE" id="PS51278">
    <property type="entry name" value="GATASE_TYPE_2"/>
    <property type="match status" value="1"/>
</dbReference>